<keyword evidence="3" id="KW-1185">Reference proteome</keyword>
<feature type="transmembrane region" description="Helical" evidence="1">
    <location>
        <begin position="76"/>
        <end position="95"/>
    </location>
</feature>
<protein>
    <submittedName>
        <fullName evidence="2">Uncharacterized protein</fullName>
    </submittedName>
</protein>
<proteinExistence type="predicted"/>
<comment type="caution">
    <text evidence="2">The sequence shown here is derived from an EMBL/GenBank/DDBJ whole genome shotgun (WGS) entry which is preliminary data.</text>
</comment>
<evidence type="ECO:0000313" key="3">
    <source>
        <dbReference type="Proteomes" id="UP000094527"/>
    </source>
</evidence>
<keyword evidence="1" id="KW-0812">Transmembrane</keyword>
<evidence type="ECO:0000313" key="2">
    <source>
        <dbReference type="EMBL" id="ODM91396.1"/>
    </source>
</evidence>
<dbReference type="EMBL" id="LJIJ01001565">
    <property type="protein sequence ID" value="ODM91396.1"/>
    <property type="molecule type" value="Genomic_DNA"/>
</dbReference>
<accession>A0A1D2MEF0</accession>
<reference evidence="2 3" key="1">
    <citation type="journal article" date="2016" name="Genome Biol. Evol.">
        <title>Gene Family Evolution Reflects Adaptation to Soil Environmental Stressors in the Genome of the Collembolan Orchesella cincta.</title>
        <authorList>
            <person name="Faddeeva-Vakhrusheva A."/>
            <person name="Derks M.F."/>
            <person name="Anvar S.Y."/>
            <person name="Agamennone V."/>
            <person name="Suring W."/>
            <person name="Smit S."/>
            <person name="van Straalen N.M."/>
            <person name="Roelofs D."/>
        </authorList>
    </citation>
    <scope>NUCLEOTIDE SEQUENCE [LARGE SCALE GENOMIC DNA]</scope>
    <source>
        <tissue evidence="2">Mixed pool</tissue>
    </source>
</reference>
<feature type="transmembrane region" description="Helical" evidence="1">
    <location>
        <begin position="116"/>
        <end position="137"/>
    </location>
</feature>
<dbReference type="Proteomes" id="UP000094527">
    <property type="component" value="Unassembled WGS sequence"/>
</dbReference>
<name>A0A1D2MEF0_ORCCI</name>
<sequence length="175" mass="19497">MSSMYHSVCDLNLQKGMRILAIVDLIFATMLVFYELSTLHLVSGGSGPAPLIVNETITLGTDVDVDSSLKASSTHIWIVVATFFICAIYISLEFWMFRVLTNASKNLDLVGCKIYFWARVAVCIPFLILCYFYAFLIPLQVYRAAELKLVTMFRNEIVSSGSGETTNITTNNLAI</sequence>
<feature type="transmembrane region" description="Helical" evidence="1">
    <location>
        <begin position="21"/>
        <end position="42"/>
    </location>
</feature>
<dbReference type="AlphaFoldDB" id="A0A1D2MEF0"/>
<gene>
    <name evidence="2" type="ORF">Ocin01_15287</name>
</gene>
<keyword evidence="1" id="KW-0472">Membrane</keyword>
<keyword evidence="1" id="KW-1133">Transmembrane helix</keyword>
<evidence type="ECO:0000256" key="1">
    <source>
        <dbReference type="SAM" id="Phobius"/>
    </source>
</evidence>
<organism evidence="2 3">
    <name type="scientific">Orchesella cincta</name>
    <name type="common">Springtail</name>
    <name type="synonym">Podura cincta</name>
    <dbReference type="NCBI Taxonomy" id="48709"/>
    <lineage>
        <taxon>Eukaryota</taxon>
        <taxon>Metazoa</taxon>
        <taxon>Ecdysozoa</taxon>
        <taxon>Arthropoda</taxon>
        <taxon>Hexapoda</taxon>
        <taxon>Collembola</taxon>
        <taxon>Entomobryomorpha</taxon>
        <taxon>Entomobryoidea</taxon>
        <taxon>Orchesellidae</taxon>
        <taxon>Orchesellinae</taxon>
        <taxon>Orchesella</taxon>
    </lineage>
</organism>